<feature type="region of interest" description="Disordered" evidence="4">
    <location>
        <begin position="387"/>
        <end position="465"/>
    </location>
</feature>
<dbReference type="CDD" id="cd08030">
    <property type="entry name" value="LA_like_plant"/>
    <property type="match status" value="1"/>
</dbReference>
<dbReference type="InterPro" id="IPR000504">
    <property type="entry name" value="RRM_dom"/>
</dbReference>
<name>N1R4G1_AEGTA</name>
<feature type="compositionally biased region" description="Basic residues" evidence="4">
    <location>
        <begin position="564"/>
        <end position="575"/>
    </location>
</feature>
<evidence type="ECO:0000256" key="4">
    <source>
        <dbReference type="SAM" id="MobiDB-lite"/>
    </source>
</evidence>
<feature type="compositionally biased region" description="Basic and acidic residues" evidence="4">
    <location>
        <begin position="576"/>
        <end position="594"/>
    </location>
</feature>
<dbReference type="InterPro" id="IPR014886">
    <property type="entry name" value="La_xRRM"/>
</dbReference>
<dbReference type="PROSITE" id="PS50961">
    <property type="entry name" value="HTH_LA"/>
    <property type="match status" value="2"/>
</dbReference>
<dbReference type="EnsemblPlants" id="EMT33344">
    <property type="protein sequence ID" value="EMT33344"/>
    <property type="gene ID" value="F775_26172"/>
</dbReference>
<protein>
    <submittedName>
        <fullName evidence="5">La protein-like protein</fullName>
    </submittedName>
</protein>
<dbReference type="SUPFAM" id="SSF46785">
    <property type="entry name" value="Winged helix' DNA-binding domain"/>
    <property type="match status" value="2"/>
</dbReference>
<dbReference type="GO" id="GO:1990904">
    <property type="term" value="C:ribonucleoprotein complex"/>
    <property type="evidence" value="ECO:0007669"/>
    <property type="project" value="UniProtKB-UniRule"/>
</dbReference>
<dbReference type="PRINTS" id="PR00302">
    <property type="entry name" value="LUPUSLA"/>
</dbReference>
<dbReference type="Pfam" id="PF05383">
    <property type="entry name" value="La"/>
    <property type="match status" value="2"/>
</dbReference>
<keyword evidence="3" id="KW-0539">Nucleus</keyword>
<dbReference type="Gene3D" id="3.30.70.330">
    <property type="match status" value="2"/>
</dbReference>
<dbReference type="PROSITE" id="PS51939">
    <property type="entry name" value="XRRM"/>
    <property type="match status" value="1"/>
</dbReference>
<dbReference type="GO" id="GO:0003729">
    <property type="term" value="F:mRNA binding"/>
    <property type="evidence" value="ECO:0007669"/>
    <property type="project" value="TreeGrafter"/>
</dbReference>
<dbReference type="PANTHER" id="PTHR22792:SF140">
    <property type="entry name" value="ACHILLES, ISOFORM A"/>
    <property type="match status" value="1"/>
</dbReference>
<reference evidence="5" key="1">
    <citation type="submission" date="2015-06" db="UniProtKB">
        <authorList>
            <consortium name="EnsemblPlants"/>
        </authorList>
    </citation>
    <scope>IDENTIFICATION</scope>
</reference>
<dbReference type="SMART" id="SM00360">
    <property type="entry name" value="RRM"/>
    <property type="match status" value="2"/>
</dbReference>
<dbReference type="SUPFAM" id="SSF54928">
    <property type="entry name" value="RNA-binding domain, RBD"/>
    <property type="match status" value="1"/>
</dbReference>
<dbReference type="GO" id="GO:0006396">
    <property type="term" value="P:RNA processing"/>
    <property type="evidence" value="ECO:0007669"/>
    <property type="project" value="InterPro"/>
</dbReference>
<dbReference type="SMART" id="SM00715">
    <property type="entry name" value="LA"/>
    <property type="match status" value="2"/>
</dbReference>
<dbReference type="Pfam" id="PF08777">
    <property type="entry name" value="RRM_3"/>
    <property type="match status" value="1"/>
</dbReference>
<dbReference type="InterPro" id="IPR035979">
    <property type="entry name" value="RBD_domain_sf"/>
</dbReference>
<dbReference type="AlphaFoldDB" id="N1R4G1"/>
<dbReference type="InterPro" id="IPR006630">
    <property type="entry name" value="La_HTH"/>
</dbReference>
<dbReference type="PROSITE" id="PS50102">
    <property type="entry name" value="RRM"/>
    <property type="match status" value="1"/>
</dbReference>
<feature type="compositionally biased region" description="Basic and acidic residues" evidence="4">
    <location>
        <begin position="393"/>
        <end position="465"/>
    </location>
</feature>
<dbReference type="InterPro" id="IPR045180">
    <property type="entry name" value="La_dom_prot"/>
</dbReference>
<dbReference type="CDD" id="cd12291">
    <property type="entry name" value="RRM1_La"/>
    <property type="match status" value="1"/>
</dbReference>
<feature type="region of interest" description="Disordered" evidence="4">
    <location>
        <begin position="352"/>
        <end position="371"/>
    </location>
</feature>
<evidence type="ECO:0000313" key="5">
    <source>
        <dbReference type="EnsemblPlants" id="EMT33344"/>
    </source>
</evidence>
<organism evidence="5">
    <name type="scientific">Aegilops tauschii</name>
    <name type="common">Tausch's goatgrass</name>
    <name type="synonym">Aegilops squarrosa</name>
    <dbReference type="NCBI Taxonomy" id="37682"/>
    <lineage>
        <taxon>Eukaryota</taxon>
        <taxon>Viridiplantae</taxon>
        <taxon>Streptophyta</taxon>
        <taxon>Embryophyta</taxon>
        <taxon>Tracheophyta</taxon>
        <taxon>Spermatophyta</taxon>
        <taxon>Magnoliopsida</taxon>
        <taxon>Liliopsida</taxon>
        <taxon>Poales</taxon>
        <taxon>Poaceae</taxon>
        <taxon>BOP clade</taxon>
        <taxon>Pooideae</taxon>
        <taxon>Triticodae</taxon>
        <taxon>Triticeae</taxon>
        <taxon>Triticinae</taxon>
        <taxon>Aegilops</taxon>
    </lineage>
</organism>
<keyword evidence="2" id="KW-0694">RNA-binding</keyword>
<evidence type="ECO:0000256" key="1">
    <source>
        <dbReference type="ARBA" id="ARBA00004123"/>
    </source>
</evidence>
<dbReference type="PANTHER" id="PTHR22792">
    <property type="entry name" value="LUPUS LA PROTEIN-RELATED"/>
    <property type="match status" value="1"/>
</dbReference>
<dbReference type="GO" id="GO:0005634">
    <property type="term" value="C:nucleus"/>
    <property type="evidence" value="ECO:0007669"/>
    <property type="project" value="UniProtKB-SubCell"/>
</dbReference>
<dbReference type="Pfam" id="PF00076">
    <property type="entry name" value="RRM_1"/>
    <property type="match status" value="1"/>
</dbReference>
<dbReference type="Gene3D" id="1.10.10.10">
    <property type="entry name" value="Winged helix-like DNA-binding domain superfamily/Winged helix DNA-binding domain"/>
    <property type="match status" value="2"/>
</dbReference>
<dbReference type="InterPro" id="IPR036388">
    <property type="entry name" value="WH-like_DNA-bd_sf"/>
</dbReference>
<evidence type="ECO:0000256" key="2">
    <source>
        <dbReference type="ARBA" id="ARBA00022884"/>
    </source>
</evidence>
<comment type="subcellular location">
    <subcellularLocation>
        <location evidence="1">Nucleus</location>
    </subcellularLocation>
</comment>
<dbReference type="InterPro" id="IPR002344">
    <property type="entry name" value="Lupus_La"/>
</dbReference>
<evidence type="ECO:0000256" key="3">
    <source>
        <dbReference type="ARBA" id="ARBA00023242"/>
    </source>
</evidence>
<proteinExistence type="predicted"/>
<sequence>MATTDAAAAVAPAPAVSLDETKAKNVLRLVEFYFGDINLPRDRFLRHHVQESEDGLVSLALICCFSKMRSHLGLDATVMEDGVPETVVLAVAKVQRPSASLRTLQKGHKLSCILIFWDFNLFSRVCVPLKKARRRRLPEDGIEVSPPSPRSGDASSIVGGRVEVEFYFSDSNLPRDGFLRKTVEESEDGLVSLALICSFAKMRSHLGLDATVKEDGVPETTVLAVAKVLRCSAALRVSEDGKRVGRANELLKPDEIIVQIDSRSIAVSPLPHNVKLEDVQSFFTQYGKVNSVRLPKHVSDKRQFCGTALVEFSEEDEANNIMNNKLSFAGADLEIKTKKEFDAEMEAKKEAYEKSHPNTHPNKNGHDEGYPKGLILSFKLKRILADGDTEQNGGDKVDNSNKKEGASDSVEESGKASEEKAPENTDAKEEKSDDAEELKGSDAQSVKKDDKSPSENDKEPVSREDFKEYFAKFGTVRYVDFSKGDDSGYLRFEESTAAEKARAFAALADEGGLVMKGHLVTLEPVSGQAEKDYWSGIKGGQGRFNNNNRSNRGGRDWKNNRGGGGRHHGGGKRGGRHSDNHERANKVQKLDSSP</sequence>
<accession>N1R4G1</accession>
<dbReference type="InterPro" id="IPR036390">
    <property type="entry name" value="WH_DNA-bd_sf"/>
</dbReference>
<feature type="region of interest" description="Disordered" evidence="4">
    <location>
        <begin position="533"/>
        <end position="594"/>
    </location>
</feature>
<dbReference type="InterPro" id="IPR012677">
    <property type="entry name" value="Nucleotide-bd_a/b_plait_sf"/>
</dbReference>